<dbReference type="AlphaFoldDB" id="A0A9W8WR68"/>
<proteinExistence type="predicted"/>
<organism evidence="2 3">
    <name type="scientific">Didymella glomerata</name>
    <dbReference type="NCBI Taxonomy" id="749621"/>
    <lineage>
        <taxon>Eukaryota</taxon>
        <taxon>Fungi</taxon>
        <taxon>Dikarya</taxon>
        <taxon>Ascomycota</taxon>
        <taxon>Pezizomycotina</taxon>
        <taxon>Dothideomycetes</taxon>
        <taxon>Pleosporomycetidae</taxon>
        <taxon>Pleosporales</taxon>
        <taxon>Pleosporineae</taxon>
        <taxon>Didymellaceae</taxon>
        <taxon>Didymella</taxon>
    </lineage>
</organism>
<protein>
    <recommendedName>
        <fullName evidence="1">Heterokaryon incompatibility domain-containing protein</fullName>
    </recommendedName>
</protein>
<dbReference type="Proteomes" id="UP001140562">
    <property type="component" value="Unassembled WGS sequence"/>
</dbReference>
<accession>A0A9W8WR68</accession>
<evidence type="ECO:0000313" key="3">
    <source>
        <dbReference type="Proteomes" id="UP001140562"/>
    </source>
</evidence>
<keyword evidence="3" id="KW-1185">Reference proteome</keyword>
<name>A0A9W8WR68_9PLEO</name>
<dbReference type="PANTHER" id="PTHR33112">
    <property type="entry name" value="DOMAIN PROTEIN, PUTATIVE-RELATED"/>
    <property type="match status" value="1"/>
</dbReference>
<comment type="caution">
    <text evidence="2">The sequence shown here is derived from an EMBL/GenBank/DDBJ whole genome shotgun (WGS) entry which is preliminary data.</text>
</comment>
<dbReference type="OrthoDB" id="5428863at2759"/>
<evidence type="ECO:0000259" key="1">
    <source>
        <dbReference type="Pfam" id="PF06985"/>
    </source>
</evidence>
<feature type="non-terminal residue" evidence="2">
    <location>
        <position position="410"/>
    </location>
</feature>
<evidence type="ECO:0000313" key="2">
    <source>
        <dbReference type="EMBL" id="KAJ4331114.1"/>
    </source>
</evidence>
<dbReference type="PANTHER" id="PTHR33112:SF12">
    <property type="entry name" value="HETEROKARYON INCOMPATIBILITY DOMAIN-CONTAINING PROTEIN"/>
    <property type="match status" value="1"/>
</dbReference>
<gene>
    <name evidence="2" type="ORF">N0V87_009441</name>
</gene>
<dbReference type="Pfam" id="PF06985">
    <property type="entry name" value="HET"/>
    <property type="match status" value="1"/>
</dbReference>
<reference evidence="2" key="1">
    <citation type="submission" date="2022-10" db="EMBL/GenBank/DDBJ databases">
        <title>Tapping the CABI collections for fungal endophytes: first genome assemblies for Collariella, Neodidymelliopsis, Ascochyta clinopodiicola, Didymella pomorum, Didymosphaeria variabile, Neocosmospora piperis and Neocucurbitaria cava.</title>
        <authorList>
            <person name="Hill R."/>
        </authorList>
    </citation>
    <scope>NUCLEOTIDE SEQUENCE</scope>
    <source>
        <strain evidence="2">IMI 360193</strain>
    </source>
</reference>
<sequence length="410" mass="46208">MSGAAADQGKRSSVHDFALSNVVNLDPPEQGYSSDEEEFTGRFTQAAKSRWKSASVCQEEYDLLKPEHIRNYLPEGFGKNKSMSDWIGSNNYWKREWVGGAGLWPFGYALDRSEAANSTLHDARKLFIEAEDRDTEMNSVSDMYDSKADDARRALDATHGGLGLLYATNLRNKKLEHLFARMQVVSGQLALLQNKKLPFRDVTVSGSPYQYAALSYRWGKLKLLDGWECIKDPESPDRIYFEKIGRGGKKEIRYDRPDATKLTARNAAMLYRPNSLKQKICTVPKTIRDAIDVTRDVGVKYLWVDQLCTMQSGNDADKRGNIERMDSIYGHALFTIVAADGLDANAGLKGVGCARGAFKQVFEEEIIPGVHMFLPVNIKMDLQLWEERAWCFQEKVLSKRLLVFTGGFAV</sequence>
<feature type="domain" description="Heterokaryon incompatibility" evidence="1">
    <location>
        <begin position="211"/>
        <end position="394"/>
    </location>
</feature>
<dbReference type="InterPro" id="IPR010730">
    <property type="entry name" value="HET"/>
</dbReference>
<dbReference type="EMBL" id="JAPEUV010000162">
    <property type="protein sequence ID" value="KAJ4331114.1"/>
    <property type="molecule type" value="Genomic_DNA"/>
</dbReference>